<dbReference type="Pfam" id="PF00106">
    <property type="entry name" value="adh_short"/>
    <property type="match status" value="1"/>
</dbReference>
<evidence type="ECO:0000256" key="1">
    <source>
        <dbReference type="ARBA" id="ARBA00006484"/>
    </source>
</evidence>
<dbReference type="PANTHER" id="PTHR43976">
    <property type="entry name" value="SHORT CHAIN DEHYDROGENASE"/>
    <property type="match status" value="1"/>
</dbReference>
<dbReference type="EMBL" id="FOIB01000001">
    <property type="protein sequence ID" value="SES95146.1"/>
    <property type="molecule type" value="Genomic_DNA"/>
</dbReference>
<keyword evidence="7" id="KW-1185">Reference proteome</keyword>
<evidence type="ECO:0000259" key="4">
    <source>
        <dbReference type="SMART" id="SM00822"/>
    </source>
</evidence>
<dbReference type="SUPFAM" id="SSF51735">
    <property type="entry name" value="NAD(P)-binding Rossmann-fold domains"/>
    <property type="match status" value="1"/>
</dbReference>
<dbReference type="STRING" id="1334629.MFUL124B02_04255"/>
<proteinExistence type="inferred from homology"/>
<keyword evidence="2" id="KW-0560">Oxidoreductase</keyword>
<name>A0A511SV45_MYXFU</name>
<dbReference type="OrthoDB" id="5354363at2"/>
<dbReference type="PRINTS" id="PR00081">
    <property type="entry name" value="GDHRDH"/>
</dbReference>
<dbReference type="RefSeq" id="WP_074948941.1">
    <property type="nucleotide sequence ID" value="NZ_BJXR01000012.1"/>
</dbReference>
<feature type="domain" description="Ketoreductase" evidence="4">
    <location>
        <begin position="8"/>
        <end position="178"/>
    </location>
</feature>
<dbReference type="InterPro" id="IPR036291">
    <property type="entry name" value="NAD(P)-bd_dom_sf"/>
</dbReference>
<dbReference type="Proteomes" id="UP000321514">
    <property type="component" value="Unassembled WGS sequence"/>
</dbReference>
<dbReference type="SMART" id="SM00822">
    <property type="entry name" value="PKS_KR"/>
    <property type="match status" value="1"/>
</dbReference>
<dbReference type="PANTHER" id="PTHR43976:SF16">
    <property type="entry name" value="SHORT-CHAIN DEHYDROGENASE_REDUCTASE FAMILY PROTEIN"/>
    <property type="match status" value="1"/>
</dbReference>
<dbReference type="InterPro" id="IPR020904">
    <property type="entry name" value="Sc_DH/Rdtase_CS"/>
</dbReference>
<sequence length="276" mass="30090">MDTSQGSKVVLVTGASSGIGEACAELLSVRKHVVYGTSRRPPEKPPVGYRMLALDVTQEDSVRRAVAELLEREGRIDVVVNNAGHALAGALEDTSVEEAWRQLDTNVLGVLRVCKAVLPHMRERRSGRIINIGSLGGVVGLPFQGLYSASKFALEGLTESLRQEVEAFGIQASLVEPGDVRTRLTDNRVRAEGSRDGSAYREPFEKVLAIIEKEEREGVPAEAVARKVLEVMEAREPDVRYSVGKLSQRAAVVAKALLPARTFEGLLMSMFGLKRR</sequence>
<evidence type="ECO:0000313" key="7">
    <source>
        <dbReference type="Proteomes" id="UP000183760"/>
    </source>
</evidence>
<dbReference type="Gene3D" id="3.40.50.720">
    <property type="entry name" value="NAD(P)-binding Rossmann-like Domain"/>
    <property type="match status" value="1"/>
</dbReference>
<dbReference type="InterPro" id="IPR051911">
    <property type="entry name" value="SDR_oxidoreductase"/>
</dbReference>
<reference evidence="6 7" key="1">
    <citation type="submission" date="2016-10" db="EMBL/GenBank/DDBJ databases">
        <authorList>
            <person name="Varghese N."/>
            <person name="Submissions S."/>
        </authorList>
    </citation>
    <scope>NUCLEOTIDE SEQUENCE [LARGE SCALE GENOMIC DNA]</scope>
    <source>
        <strain evidence="6 7">DSM 16525</strain>
    </source>
</reference>
<accession>A0A511SV45</accession>
<dbReference type="InterPro" id="IPR057326">
    <property type="entry name" value="KR_dom"/>
</dbReference>
<evidence type="ECO:0000313" key="6">
    <source>
        <dbReference type="EMBL" id="SES95146.1"/>
    </source>
</evidence>
<comment type="caution">
    <text evidence="5">The sequence shown here is derived from an EMBL/GenBank/DDBJ whole genome shotgun (WGS) entry which is preliminary data.</text>
</comment>
<reference evidence="5 8" key="2">
    <citation type="submission" date="2019-07" db="EMBL/GenBank/DDBJ databases">
        <title>Whole genome shotgun sequence of Myxococcus fulvus NBRC 100333.</title>
        <authorList>
            <person name="Hosoyama A."/>
            <person name="Uohara A."/>
            <person name="Ohji S."/>
            <person name="Ichikawa N."/>
        </authorList>
    </citation>
    <scope>NUCLEOTIDE SEQUENCE [LARGE SCALE GENOMIC DNA]</scope>
    <source>
        <strain evidence="5 8">NBRC 100333</strain>
    </source>
</reference>
<protein>
    <submittedName>
        <fullName evidence="6">NADP-dependent 3-hydroxy acid dehydrogenase YdfG</fullName>
    </submittedName>
    <submittedName>
        <fullName evidence="5">Short-chain dehydrogenase/reductase</fullName>
    </submittedName>
</protein>
<dbReference type="EMBL" id="BJXR01000012">
    <property type="protein sequence ID" value="GEN05785.1"/>
    <property type="molecule type" value="Genomic_DNA"/>
</dbReference>
<dbReference type="GO" id="GO:0016491">
    <property type="term" value="F:oxidoreductase activity"/>
    <property type="evidence" value="ECO:0007669"/>
    <property type="project" value="UniProtKB-KW"/>
</dbReference>
<dbReference type="PRINTS" id="PR00080">
    <property type="entry name" value="SDRFAMILY"/>
</dbReference>
<gene>
    <name evidence="5" type="ORF">MFU01_08220</name>
    <name evidence="6" type="ORF">SAMN05443572_101667</name>
</gene>
<dbReference type="CDD" id="cd05374">
    <property type="entry name" value="17beta-HSD-like_SDR_c"/>
    <property type="match status" value="1"/>
</dbReference>
<dbReference type="AlphaFoldDB" id="A0A511SV45"/>
<dbReference type="Proteomes" id="UP000183760">
    <property type="component" value="Unassembled WGS sequence"/>
</dbReference>
<dbReference type="PROSITE" id="PS00061">
    <property type="entry name" value="ADH_SHORT"/>
    <property type="match status" value="1"/>
</dbReference>
<evidence type="ECO:0000256" key="2">
    <source>
        <dbReference type="ARBA" id="ARBA00023002"/>
    </source>
</evidence>
<evidence type="ECO:0000313" key="5">
    <source>
        <dbReference type="EMBL" id="GEN05785.1"/>
    </source>
</evidence>
<evidence type="ECO:0000256" key="3">
    <source>
        <dbReference type="RuleBase" id="RU000363"/>
    </source>
</evidence>
<organism evidence="5 8">
    <name type="scientific">Myxococcus fulvus</name>
    <dbReference type="NCBI Taxonomy" id="33"/>
    <lineage>
        <taxon>Bacteria</taxon>
        <taxon>Pseudomonadati</taxon>
        <taxon>Myxococcota</taxon>
        <taxon>Myxococcia</taxon>
        <taxon>Myxococcales</taxon>
        <taxon>Cystobacterineae</taxon>
        <taxon>Myxococcaceae</taxon>
        <taxon>Myxococcus</taxon>
    </lineage>
</organism>
<comment type="similarity">
    <text evidence="1 3">Belongs to the short-chain dehydrogenases/reductases (SDR) family.</text>
</comment>
<evidence type="ECO:0000313" key="8">
    <source>
        <dbReference type="Proteomes" id="UP000321514"/>
    </source>
</evidence>
<dbReference type="InterPro" id="IPR002347">
    <property type="entry name" value="SDR_fam"/>
</dbReference>